<gene>
    <name evidence="2" type="ORF">NTEN_LOCUS6409</name>
</gene>
<organism evidence="2 3">
    <name type="scientific">Nesidiocoris tenuis</name>
    <dbReference type="NCBI Taxonomy" id="355587"/>
    <lineage>
        <taxon>Eukaryota</taxon>
        <taxon>Metazoa</taxon>
        <taxon>Ecdysozoa</taxon>
        <taxon>Arthropoda</taxon>
        <taxon>Hexapoda</taxon>
        <taxon>Insecta</taxon>
        <taxon>Pterygota</taxon>
        <taxon>Neoptera</taxon>
        <taxon>Paraneoptera</taxon>
        <taxon>Hemiptera</taxon>
        <taxon>Heteroptera</taxon>
        <taxon>Panheteroptera</taxon>
        <taxon>Cimicomorpha</taxon>
        <taxon>Miridae</taxon>
        <taxon>Dicyphina</taxon>
        <taxon>Nesidiocoris</taxon>
    </lineage>
</organism>
<name>A0A6H5GCQ3_9HEMI</name>
<protein>
    <submittedName>
        <fullName evidence="2">Uncharacterized protein</fullName>
    </submittedName>
</protein>
<reference evidence="2 3" key="1">
    <citation type="submission" date="2020-02" db="EMBL/GenBank/DDBJ databases">
        <authorList>
            <person name="Ferguson B K."/>
        </authorList>
    </citation>
    <scope>NUCLEOTIDE SEQUENCE [LARGE SCALE GENOMIC DNA]</scope>
</reference>
<dbReference type="Proteomes" id="UP000479000">
    <property type="component" value="Unassembled WGS sequence"/>
</dbReference>
<accession>A0A6H5GCQ3</accession>
<feature type="region of interest" description="Disordered" evidence="1">
    <location>
        <begin position="1"/>
        <end position="34"/>
    </location>
</feature>
<feature type="compositionally biased region" description="Basic and acidic residues" evidence="1">
    <location>
        <begin position="1"/>
        <end position="18"/>
    </location>
</feature>
<evidence type="ECO:0000313" key="3">
    <source>
        <dbReference type="Proteomes" id="UP000479000"/>
    </source>
</evidence>
<sequence>MGRSRQEYTGHDRFSQHHADRRKKKPVLYQRSASASELQPLAKLFACVSNSKSTPANENEK</sequence>
<evidence type="ECO:0000256" key="1">
    <source>
        <dbReference type="SAM" id="MobiDB-lite"/>
    </source>
</evidence>
<dbReference type="EMBL" id="CADCXU010009687">
    <property type="protein sequence ID" value="CAB0000622.1"/>
    <property type="molecule type" value="Genomic_DNA"/>
</dbReference>
<proteinExistence type="predicted"/>
<dbReference type="AlphaFoldDB" id="A0A6H5GCQ3"/>
<evidence type="ECO:0000313" key="2">
    <source>
        <dbReference type="EMBL" id="CAB0000622.1"/>
    </source>
</evidence>
<keyword evidence="3" id="KW-1185">Reference proteome</keyword>